<dbReference type="RefSeq" id="WP_097029898.1">
    <property type="nucleotide sequence ID" value="NZ_OAOQ01000004.1"/>
</dbReference>
<evidence type="ECO:0000313" key="2">
    <source>
        <dbReference type="Proteomes" id="UP000219467"/>
    </source>
</evidence>
<name>A0A285CQ25_9RHOB</name>
<proteinExistence type="predicted"/>
<gene>
    <name evidence="1" type="ORF">SAMN05878503_10478</name>
</gene>
<organism evidence="1 2">
    <name type="scientific">Cereibacter ovatus</name>
    <dbReference type="NCBI Taxonomy" id="439529"/>
    <lineage>
        <taxon>Bacteria</taxon>
        <taxon>Pseudomonadati</taxon>
        <taxon>Pseudomonadota</taxon>
        <taxon>Alphaproteobacteria</taxon>
        <taxon>Rhodobacterales</taxon>
        <taxon>Paracoccaceae</taxon>
        <taxon>Cereibacter</taxon>
    </lineage>
</organism>
<dbReference type="Proteomes" id="UP000219467">
    <property type="component" value="Unassembled WGS sequence"/>
</dbReference>
<keyword evidence="2" id="KW-1185">Reference proteome</keyword>
<dbReference type="EMBL" id="OAOQ01000004">
    <property type="protein sequence ID" value="SNX69515.1"/>
    <property type="molecule type" value="Genomic_DNA"/>
</dbReference>
<reference evidence="2" key="1">
    <citation type="submission" date="2017-08" db="EMBL/GenBank/DDBJ databases">
        <authorList>
            <person name="Varghese N."/>
            <person name="Submissions S."/>
        </authorList>
    </citation>
    <scope>NUCLEOTIDE SEQUENCE [LARGE SCALE GENOMIC DNA]</scope>
    <source>
        <strain evidence="2">JA234</strain>
    </source>
</reference>
<evidence type="ECO:0000313" key="1">
    <source>
        <dbReference type="EMBL" id="SNX69515.1"/>
    </source>
</evidence>
<sequence>MRVALALPFLLLACGPIPVDQAERICADRAHLAAAPRGTAEVGVGSGGHVIGGVGITVTSDYLMGRDPAAVYDTCVYQKSGQPPTRPLYSRSDWKG</sequence>
<accession>A0A285CQ25</accession>
<dbReference type="OrthoDB" id="7691501at2"/>
<dbReference type="AlphaFoldDB" id="A0A285CQ25"/>
<protein>
    <submittedName>
        <fullName evidence="1">Uncharacterized protein</fullName>
    </submittedName>
</protein>